<reference evidence="1 2" key="1">
    <citation type="journal article" date="2014" name="Genome Biol. Evol.">
        <title>The genome of the myxosporean Thelohanellus kitauei shows adaptations to nutrient acquisition within its fish host.</title>
        <authorList>
            <person name="Yang Y."/>
            <person name="Xiong J."/>
            <person name="Zhou Z."/>
            <person name="Huo F."/>
            <person name="Miao W."/>
            <person name="Ran C."/>
            <person name="Liu Y."/>
            <person name="Zhang J."/>
            <person name="Feng J."/>
            <person name="Wang M."/>
            <person name="Wang M."/>
            <person name="Wang L."/>
            <person name="Yao B."/>
        </authorList>
    </citation>
    <scope>NUCLEOTIDE SEQUENCE [LARGE SCALE GENOMIC DNA]</scope>
    <source>
        <strain evidence="1">Wuqing</strain>
    </source>
</reference>
<comment type="caution">
    <text evidence="1">The sequence shown here is derived from an EMBL/GenBank/DDBJ whole genome shotgun (WGS) entry which is preliminary data.</text>
</comment>
<evidence type="ECO:0000313" key="2">
    <source>
        <dbReference type="Proteomes" id="UP000031668"/>
    </source>
</evidence>
<proteinExistence type="predicted"/>
<evidence type="ECO:0000313" key="1">
    <source>
        <dbReference type="EMBL" id="KII61225.1"/>
    </source>
</evidence>
<accession>A0A0C2M2D7</accession>
<organism evidence="1 2">
    <name type="scientific">Thelohanellus kitauei</name>
    <name type="common">Myxosporean</name>
    <dbReference type="NCBI Taxonomy" id="669202"/>
    <lineage>
        <taxon>Eukaryota</taxon>
        <taxon>Metazoa</taxon>
        <taxon>Cnidaria</taxon>
        <taxon>Myxozoa</taxon>
        <taxon>Myxosporea</taxon>
        <taxon>Bivalvulida</taxon>
        <taxon>Platysporina</taxon>
        <taxon>Myxobolidae</taxon>
        <taxon>Thelohanellus</taxon>
    </lineage>
</organism>
<protein>
    <submittedName>
        <fullName evidence="1">Uncharacterized protein</fullName>
    </submittedName>
</protein>
<dbReference type="AlphaFoldDB" id="A0A0C2M2D7"/>
<dbReference type="EMBL" id="JWZT01005374">
    <property type="protein sequence ID" value="KII61225.1"/>
    <property type="molecule type" value="Genomic_DNA"/>
</dbReference>
<dbReference type="Proteomes" id="UP000031668">
    <property type="component" value="Unassembled WGS sequence"/>
</dbReference>
<keyword evidence="2" id="KW-1185">Reference proteome</keyword>
<gene>
    <name evidence="1" type="ORF">RF11_11310</name>
</gene>
<sequence>MNLSLGGWRVPCTYVYNIIELHARILLDNNGKDVLIHLTIVDSVINHQETAIINIRNDNVFYEKAGSIDLTNLQFIQYNHFTLQNTPDMNIKLLNTIPLLTVTKSVIECYVNSTYSYLVRYAYMHVTVQTFLMTQKKAGTKRDVIVFSKSPDYYIPECEENIVN</sequence>
<name>A0A0C2M2D7_THEKT</name>